<dbReference type="Proteomes" id="UP000289758">
    <property type="component" value="Unassembled WGS sequence"/>
</dbReference>
<feature type="domain" description="EAL" evidence="1">
    <location>
        <begin position="164"/>
        <end position="409"/>
    </location>
</feature>
<dbReference type="PANTHER" id="PTHR33121:SF79">
    <property type="entry name" value="CYCLIC DI-GMP PHOSPHODIESTERASE PDED-RELATED"/>
    <property type="match status" value="1"/>
</dbReference>
<proteinExistence type="predicted"/>
<comment type="caution">
    <text evidence="2">The sequence shown here is derived from an EMBL/GenBank/DDBJ whole genome shotgun (WGS) entry which is preliminary data.</text>
</comment>
<dbReference type="InterPro" id="IPR050706">
    <property type="entry name" value="Cyclic-di-GMP_PDE-like"/>
</dbReference>
<organism evidence="2 3">
    <name type="scientific">Halarcobacter ebronensis</name>
    <dbReference type="NCBI Taxonomy" id="1462615"/>
    <lineage>
        <taxon>Bacteria</taxon>
        <taxon>Pseudomonadati</taxon>
        <taxon>Campylobacterota</taxon>
        <taxon>Epsilonproteobacteria</taxon>
        <taxon>Campylobacterales</taxon>
        <taxon>Arcobacteraceae</taxon>
        <taxon>Halarcobacter</taxon>
    </lineage>
</organism>
<dbReference type="InterPro" id="IPR029787">
    <property type="entry name" value="Nucleotide_cyclase"/>
</dbReference>
<reference evidence="2 3" key="1">
    <citation type="submission" date="2017-10" db="EMBL/GenBank/DDBJ databases">
        <title>Genomics of the genus Arcobacter.</title>
        <authorList>
            <person name="Perez-Cataluna A."/>
            <person name="Figueras M.J."/>
        </authorList>
    </citation>
    <scope>NUCLEOTIDE SEQUENCE [LARGE SCALE GENOMIC DNA]</scope>
    <source>
        <strain evidence="2 3">CECT 8441</strain>
    </source>
</reference>
<dbReference type="SUPFAM" id="SSF141868">
    <property type="entry name" value="EAL domain-like"/>
    <property type="match status" value="1"/>
</dbReference>
<dbReference type="EMBL" id="PDKK01000006">
    <property type="protein sequence ID" value="RXK05519.1"/>
    <property type="molecule type" value="Genomic_DNA"/>
</dbReference>
<dbReference type="PROSITE" id="PS50883">
    <property type="entry name" value="EAL"/>
    <property type="match status" value="1"/>
</dbReference>
<dbReference type="Pfam" id="PF00563">
    <property type="entry name" value="EAL"/>
    <property type="match status" value="1"/>
</dbReference>
<accession>A0A4Q1AN36</accession>
<dbReference type="GO" id="GO:0071111">
    <property type="term" value="F:cyclic-guanylate-specific phosphodiesterase activity"/>
    <property type="evidence" value="ECO:0007669"/>
    <property type="project" value="InterPro"/>
</dbReference>
<dbReference type="AlphaFoldDB" id="A0A4Q1AN36"/>
<keyword evidence="3" id="KW-1185">Reference proteome</keyword>
<name>A0A4Q1AN36_9BACT</name>
<sequence>MSLFQTFCKYFYKNKTKTIFIIDILYMKDINAFYGFKNGDYILSQLCKLLKNKIRRDINHCLENPSCIEIKKSHVDVFTITIYDDLVETDILKVKNIIFDNIVGSEFKILNSKVAIDIDITIGCSKGEDKDLLVYAERALHNAKMNYIHFMYYDAKLYKNQLVNEELVKTLHRNIEEKKVEPYFQPIMDNKTQQITKYEALMRIYDNEGNIIMPQAFIEKARKYRLFNKLMELLILKVIEYIKLYKISVSINLDYTDILNPTMKNLIIENLRNDDIGHYLTIEILESKKISNYYLVNEFINDLKAYDVKIAIDDFGSGFSNYEHILNINTDYIKLDGSLIKKIDENVYYNLVKSIVLFCKEQNIKVVAEFVSDLRIHRYVKSLDIDYSQGYYIGKPQKINEIIESRNER</sequence>
<dbReference type="PANTHER" id="PTHR33121">
    <property type="entry name" value="CYCLIC DI-GMP PHOSPHODIESTERASE PDEF"/>
    <property type="match status" value="1"/>
</dbReference>
<dbReference type="InterPro" id="IPR043128">
    <property type="entry name" value="Rev_trsase/Diguanyl_cyclase"/>
</dbReference>
<evidence type="ECO:0000313" key="3">
    <source>
        <dbReference type="Proteomes" id="UP000289758"/>
    </source>
</evidence>
<dbReference type="OrthoDB" id="9790732at2"/>
<evidence type="ECO:0000259" key="1">
    <source>
        <dbReference type="PROSITE" id="PS50883"/>
    </source>
</evidence>
<dbReference type="Gene3D" id="3.20.20.450">
    <property type="entry name" value="EAL domain"/>
    <property type="match status" value="1"/>
</dbReference>
<dbReference type="InterPro" id="IPR001633">
    <property type="entry name" value="EAL_dom"/>
</dbReference>
<dbReference type="InterPro" id="IPR035919">
    <property type="entry name" value="EAL_sf"/>
</dbReference>
<evidence type="ECO:0000313" key="2">
    <source>
        <dbReference type="EMBL" id="RXK05519.1"/>
    </source>
</evidence>
<gene>
    <name evidence="2" type="ORF">CRV07_08385</name>
</gene>
<dbReference type="SUPFAM" id="SSF55073">
    <property type="entry name" value="Nucleotide cyclase"/>
    <property type="match status" value="1"/>
</dbReference>
<dbReference type="Gene3D" id="3.30.70.270">
    <property type="match status" value="1"/>
</dbReference>
<dbReference type="CDD" id="cd01948">
    <property type="entry name" value="EAL"/>
    <property type="match status" value="1"/>
</dbReference>
<dbReference type="SMART" id="SM00052">
    <property type="entry name" value="EAL"/>
    <property type="match status" value="1"/>
</dbReference>
<protein>
    <recommendedName>
        <fullName evidence="1">EAL domain-containing protein</fullName>
    </recommendedName>
</protein>